<organism evidence="1 2">
    <name type="scientific">Aneurinibacillus thermoaerophilus</name>
    <dbReference type="NCBI Taxonomy" id="143495"/>
    <lineage>
        <taxon>Bacteria</taxon>
        <taxon>Bacillati</taxon>
        <taxon>Bacillota</taxon>
        <taxon>Bacilli</taxon>
        <taxon>Bacillales</taxon>
        <taxon>Paenibacillaceae</taxon>
        <taxon>Aneurinibacillus group</taxon>
        <taxon>Aneurinibacillus</taxon>
    </lineage>
</organism>
<protein>
    <submittedName>
        <fullName evidence="1">Phage capsid family protein</fullName>
    </submittedName>
</protein>
<dbReference type="RefSeq" id="WP_091259715.1">
    <property type="nucleotide sequence ID" value="NZ_FNDE01000002.1"/>
</dbReference>
<dbReference type="Proteomes" id="UP000198956">
    <property type="component" value="Unassembled WGS sequence"/>
</dbReference>
<dbReference type="AlphaFoldDB" id="A0A1G7WPS3"/>
<dbReference type="OrthoDB" id="2079182at2"/>
<proteinExistence type="predicted"/>
<gene>
    <name evidence="1" type="ORF">SAMN04489735_100253</name>
</gene>
<sequence>MYNIDIKGGIEKALKSITVQDLNDSVLSPEQFQKFVDGLQDESKILSMARLQEMYSQVAKIDRMQFDGRVLEQGKNADGTQNIPGAAKPTFKTNELVAHELVAVTGLYDDAARRNIMKKNLENYLITLFSKQVAFDLAEYCLWANTASSDPFLKKTNGWIELAANKLYGQGTEADFNPTDIFSIFNSMIQAMPKRAIRNRSEVVFHVGFEIEDALRDAYANRGTDLGDLALTTNGTLTYKGFPVVYDPAMDAYPDDTGRAVLFTNPKNLVYGVFHRVTIEADRVPKERKTDFVLTFEGDANYDNEEAAVVAYLDKAKPSA</sequence>
<evidence type="ECO:0000313" key="1">
    <source>
        <dbReference type="EMBL" id="SDG73985.1"/>
    </source>
</evidence>
<dbReference type="EMBL" id="FNDE01000002">
    <property type="protein sequence ID" value="SDG73985.1"/>
    <property type="molecule type" value="Genomic_DNA"/>
</dbReference>
<accession>A0A1G7WPS3</accession>
<evidence type="ECO:0000313" key="2">
    <source>
        <dbReference type="Proteomes" id="UP000198956"/>
    </source>
</evidence>
<reference evidence="1 2" key="1">
    <citation type="submission" date="2016-10" db="EMBL/GenBank/DDBJ databases">
        <authorList>
            <person name="de Groot N.N."/>
        </authorList>
    </citation>
    <scope>NUCLEOTIDE SEQUENCE [LARGE SCALE GENOMIC DNA]</scope>
    <source>
        <strain evidence="1 2">L 420-91</strain>
    </source>
</reference>
<dbReference type="SUPFAM" id="SSF56563">
    <property type="entry name" value="Major capsid protein gp5"/>
    <property type="match status" value="1"/>
</dbReference>
<name>A0A1G7WPS3_ANETH</name>